<comment type="similarity">
    <text evidence="1 2">Belongs to the dTDP-4-dehydrorhamnose reductase family.</text>
</comment>
<dbReference type="PANTHER" id="PTHR10491:SF4">
    <property type="entry name" value="METHIONINE ADENOSYLTRANSFERASE 2 SUBUNIT BETA"/>
    <property type="match status" value="1"/>
</dbReference>
<proteinExistence type="inferred from homology"/>
<dbReference type="SUPFAM" id="SSF51735">
    <property type="entry name" value="NAD(P)-binding Rossmann-fold domains"/>
    <property type="match status" value="1"/>
</dbReference>
<dbReference type="InterPro" id="IPR005913">
    <property type="entry name" value="dTDP_dehydrorham_reduct"/>
</dbReference>
<evidence type="ECO:0000256" key="1">
    <source>
        <dbReference type="ARBA" id="ARBA00010944"/>
    </source>
</evidence>
<dbReference type="OrthoDB" id="9803892at2"/>
<dbReference type="Gene3D" id="3.40.50.720">
    <property type="entry name" value="NAD(P)-binding Rossmann-like Domain"/>
    <property type="match status" value="1"/>
</dbReference>
<sequence>MVAILRGGRPERRGREPGMNIVITGAGGQLGEDILRLLTRTRNWRVSGYQRKDWDLTNAGKTLQVIGTEQPDAVIHCAAFTDVDRCETFPREAFRVNARATRDLAAACQRHGAKLIYISTDYVFDGKKTTGYTEEDLPSPINAYGKTKWIGEQWVKRLCSDHLILRTAWVYGNYGRNFVSAILRKAEKGEPLSVVDDQVGCPTYTVDLAEQVRNLLETSLTGVIHTAGSGRCSWYEFAASILKRAGFRGNRLERISSRQLKREAVRPDVSVLRSIRLEENGLERLPHWKEGLNRYFMDREEGKDDDRRRCL</sequence>
<organism evidence="4 5">
    <name type="scientific">Paludifilum halophilum</name>
    <dbReference type="NCBI Taxonomy" id="1642702"/>
    <lineage>
        <taxon>Bacteria</taxon>
        <taxon>Bacillati</taxon>
        <taxon>Bacillota</taxon>
        <taxon>Bacilli</taxon>
        <taxon>Bacillales</taxon>
        <taxon>Thermoactinomycetaceae</taxon>
        <taxon>Paludifilum</taxon>
    </lineage>
</organism>
<protein>
    <recommendedName>
        <fullName evidence="2">dTDP-4-dehydrorhamnose reductase</fullName>
        <ecNumber evidence="2">1.1.1.133</ecNumber>
    </recommendedName>
</protein>
<dbReference type="GO" id="GO:0019305">
    <property type="term" value="P:dTDP-rhamnose biosynthetic process"/>
    <property type="evidence" value="ECO:0007669"/>
    <property type="project" value="UniProtKB-UniPathway"/>
</dbReference>
<dbReference type="Pfam" id="PF04321">
    <property type="entry name" value="RmlD_sub_bind"/>
    <property type="match status" value="1"/>
</dbReference>
<reference evidence="4 5" key="1">
    <citation type="submission" date="2017-07" db="EMBL/GenBank/DDBJ databases">
        <title>The genome sequence of Paludifilum halophilum highlights mechanisms for microbial adaptation to high salt environemnts.</title>
        <authorList>
            <person name="Belbahri L."/>
        </authorList>
    </citation>
    <scope>NUCLEOTIDE SEQUENCE [LARGE SCALE GENOMIC DNA]</scope>
    <source>
        <strain evidence="4 5">DSM 102817</strain>
    </source>
</reference>
<feature type="domain" description="RmlD-like substrate binding" evidence="3">
    <location>
        <begin position="19"/>
        <end position="296"/>
    </location>
</feature>
<evidence type="ECO:0000313" key="5">
    <source>
        <dbReference type="Proteomes" id="UP000215459"/>
    </source>
</evidence>
<dbReference type="EMBL" id="NOWF01000001">
    <property type="protein sequence ID" value="OYD09565.1"/>
    <property type="molecule type" value="Genomic_DNA"/>
</dbReference>
<dbReference type="Proteomes" id="UP000215459">
    <property type="component" value="Unassembled WGS sequence"/>
</dbReference>
<keyword evidence="5" id="KW-1185">Reference proteome</keyword>
<dbReference type="NCBIfam" id="TIGR01214">
    <property type="entry name" value="rmlD"/>
    <property type="match status" value="1"/>
</dbReference>
<comment type="caution">
    <text evidence="4">The sequence shown here is derived from an EMBL/GenBank/DDBJ whole genome shotgun (WGS) entry which is preliminary data.</text>
</comment>
<dbReference type="UniPathway" id="UPA00124"/>
<keyword evidence="2" id="KW-0560">Oxidoreductase</keyword>
<dbReference type="Gene3D" id="3.90.25.10">
    <property type="entry name" value="UDP-galactose 4-epimerase, domain 1"/>
    <property type="match status" value="1"/>
</dbReference>
<dbReference type="InterPro" id="IPR036291">
    <property type="entry name" value="NAD(P)-bd_dom_sf"/>
</dbReference>
<comment type="function">
    <text evidence="2">Catalyzes the reduction of dTDP-6-deoxy-L-lyxo-4-hexulose to yield dTDP-L-rhamnose.</text>
</comment>
<keyword evidence="2" id="KW-0521">NADP</keyword>
<evidence type="ECO:0000256" key="2">
    <source>
        <dbReference type="RuleBase" id="RU364082"/>
    </source>
</evidence>
<dbReference type="InterPro" id="IPR029903">
    <property type="entry name" value="RmlD-like-bd"/>
</dbReference>
<dbReference type="GO" id="GO:0008831">
    <property type="term" value="F:dTDP-4-dehydrorhamnose reductase activity"/>
    <property type="evidence" value="ECO:0007669"/>
    <property type="project" value="UniProtKB-EC"/>
</dbReference>
<dbReference type="GO" id="GO:0005829">
    <property type="term" value="C:cytosol"/>
    <property type="evidence" value="ECO:0007669"/>
    <property type="project" value="TreeGrafter"/>
</dbReference>
<comment type="pathway">
    <text evidence="2">Carbohydrate biosynthesis; dTDP-L-rhamnose biosynthesis.</text>
</comment>
<accession>A0A235BD96</accession>
<evidence type="ECO:0000259" key="3">
    <source>
        <dbReference type="Pfam" id="PF04321"/>
    </source>
</evidence>
<evidence type="ECO:0000313" key="4">
    <source>
        <dbReference type="EMBL" id="OYD09565.1"/>
    </source>
</evidence>
<dbReference type="PANTHER" id="PTHR10491">
    <property type="entry name" value="DTDP-4-DEHYDRORHAMNOSE REDUCTASE"/>
    <property type="match status" value="1"/>
</dbReference>
<dbReference type="EC" id="1.1.1.133" evidence="2"/>
<gene>
    <name evidence="4" type="primary">rfbD</name>
    <name evidence="4" type="ORF">CHM34_00675</name>
</gene>
<dbReference type="AlphaFoldDB" id="A0A235BD96"/>
<name>A0A235BD96_9BACL</name>
<dbReference type="CDD" id="cd05254">
    <property type="entry name" value="dTDP_HR_like_SDR_e"/>
    <property type="match status" value="1"/>
</dbReference>